<dbReference type="AlphaFoldDB" id="A0A5C0AS07"/>
<protein>
    <submittedName>
        <fullName evidence="1">Uncharacterized protein</fullName>
    </submittedName>
</protein>
<organism evidence="1 2">
    <name type="scientific">Pigmentiphaga aceris</name>
    <dbReference type="NCBI Taxonomy" id="1940612"/>
    <lineage>
        <taxon>Bacteria</taxon>
        <taxon>Pseudomonadati</taxon>
        <taxon>Pseudomonadota</taxon>
        <taxon>Betaproteobacteria</taxon>
        <taxon>Burkholderiales</taxon>
        <taxon>Alcaligenaceae</taxon>
        <taxon>Pigmentiphaga</taxon>
    </lineage>
</organism>
<dbReference type="RefSeq" id="WP_148812701.1">
    <property type="nucleotide sequence ID" value="NZ_CP043046.1"/>
</dbReference>
<evidence type="ECO:0000313" key="1">
    <source>
        <dbReference type="EMBL" id="QEI04918.1"/>
    </source>
</evidence>
<name>A0A5C0AS07_9BURK</name>
<evidence type="ECO:0000313" key="2">
    <source>
        <dbReference type="Proteomes" id="UP000325161"/>
    </source>
</evidence>
<proteinExistence type="predicted"/>
<gene>
    <name evidence="1" type="ORF">FXN63_02975</name>
</gene>
<keyword evidence="2" id="KW-1185">Reference proteome</keyword>
<reference evidence="1 2" key="1">
    <citation type="submission" date="2019-08" db="EMBL/GenBank/DDBJ databases">
        <title>Amphibian skin-associated Pigmentiphaga: genome sequence and occurrence across geography and hosts.</title>
        <authorList>
            <person name="Bletz M.C."/>
            <person name="Bunk B."/>
            <person name="Sproeer C."/>
            <person name="Biwer P."/>
            <person name="Reiter S."/>
            <person name="Rabemananjara F.C.E."/>
            <person name="Schulz S."/>
            <person name="Overmann J."/>
            <person name="Vences M."/>
        </authorList>
    </citation>
    <scope>NUCLEOTIDE SEQUENCE [LARGE SCALE GENOMIC DNA]</scope>
    <source>
        <strain evidence="1 2">Mada1488</strain>
    </source>
</reference>
<dbReference type="Proteomes" id="UP000325161">
    <property type="component" value="Chromosome"/>
</dbReference>
<dbReference type="KEGG" id="pacr:FXN63_02975"/>
<dbReference type="EMBL" id="CP043046">
    <property type="protein sequence ID" value="QEI04918.1"/>
    <property type="molecule type" value="Genomic_DNA"/>
</dbReference>
<accession>A0A5C0AS07</accession>
<sequence length="191" mass="19870">MSTPFGSSISNFFRPTTTAPQNLQHADAQLQKLDTVVDVGSKLNDTFASTGMSKTVCSLLFNKLGVMPNMVATMKSYAEGDMSGVVGSGAKVIGAMGMGTYANMADGVGNAMDLGKGIVEGDASKAFFAGAKLTVNVAASGSAPALALLGVSQFTYQAIRANPEGFMQFNHDTHASMKFGFDENMGPGKWD</sequence>